<dbReference type="FunFam" id="1.10.510.10:FF:000624">
    <property type="entry name" value="Mitogen-activated protein kinase"/>
    <property type="match status" value="1"/>
</dbReference>
<reference evidence="8 9" key="1">
    <citation type="journal article" date="2017" name="Gigascience">
        <title>Draft genome of the honey bee ectoparasitic mite, Tropilaelaps mercedesae, is shaped by the parasitic life history.</title>
        <authorList>
            <person name="Dong X."/>
            <person name="Armstrong S.D."/>
            <person name="Xia D."/>
            <person name="Makepeace B.L."/>
            <person name="Darby A.C."/>
            <person name="Kadowaki T."/>
        </authorList>
    </citation>
    <scope>NUCLEOTIDE SEQUENCE [LARGE SCALE GENOMIC DNA]</scope>
    <source>
        <strain evidence="8">Wuxi-XJTLU</strain>
    </source>
</reference>
<evidence type="ECO:0000256" key="1">
    <source>
        <dbReference type="ARBA" id="ARBA00005527"/>
    </source>
</evidence>
<dbReference type="Proteomes" id="UP000192247">
    <property type="component" value="Unassembled WGS sequence"/>
</dbReference>
<dbReference type="AlphaFoldDB" id="A0A1V9XXS5"/>
<evidence type="ECO:0000256" key="2">
    <source>
        <dbReference type="ARBA" id="ARBA00022527"/>
    </source>
</evidence>
<evidence type="ECO:0000256" key="4">
    <source>
        <dbReference type="ARBA" id="ARBA00022741"/>
    </source>
</evidence>
<dbReference type="SUPFAM" id="SSF56112">
    <property type="entry name" value="Protein kinase-like (PK-like)"/>
    <property type="match status" value="1"/>
</dbReference>
<comment type="similarity">
    <text evidence="1">Belongs to the protein kinase superfamily. CMGC Ser/Thr protein kinase family. GSK-3 subfamily.</text>
</comment>
<name>A0A1V9XXS5_9ACAR</name>
<sequence length="359" mass="41471">MGDSGDERSDSSAKSLDFEDLTDWIVEQVVDAHTSDDVKFIYRPRKYIAEGSFGKVSRVISIHRERFALKEVNHPKMTLPEVKIMTQLHHENIVRIAYYFNRKMDGKRYRTYIFMEFMPQTLHAAIIEKANTKARFNEVPFSAIVYQILRGLAYMHHRSIVHRDIKPSNVLLDMKKLSVKLCDFGSAQNINEPAGRVTYVCSRWYRAPELLLRNKDYECKVDLWSVGCVLGEMLLLRPLFAGSDSVDQLASIRDLIGAPTNDELKAMKPSCPYNLFPEPTRRHVRQAFEGSHPDAVLDLLDFLLQYDPSKRPSAWVALADPMFDVIRTNDICVAHPHLFNFTDEELEYDRAINEKLTVR</sequence>
<dbReference type="GO" id="GO:0030154">
    <property type="term" value="P:cell differentiation"/>
    <property type="evidence" value="ECO:0007669"/>
    <property type="project" value="TreeGrafter"/>
</dbReference>
<dbReference type="SMART" id="SM00220">
    <property type="entry name" value="S_TKc"/>
    <property type="match status" value="1"/>
</dbReference>
<dbReference type="Pfam" id="PF00069">
    <property type="entry name" value="Pkinase"/>
    <property type="match status" value="1"/>
</dbReference>
<dbReference type="GO" id="GO:0005737">
    <property type="term" value="C:cytoplasm"/>
    <property type="evidence" value="ECO:0007669"/>
    <property type="project" value="TreeGrafter"/>
</dbReference>
<comment type="caution">
    <text evidence="8">The sequence shown here is derived from an EMBL/GenBank/DDBJ whole genome shotgun (WGS) entry which is preliminary data.</text>
</comment>
<keyword evidence="2" id="KW-0723">Serine/threonine-protein kinase</keyword>
<keyword evidence="6" id="KW-0067">ATP-binding</keyword>
<evidence type="ECO:0000313" key="9">
    <source>
        <dbReference type="Proteomes" id="UP000192247"/>
    </source>
</evidence>
<evidence type="ECO:0000313" key="8">
    <source>
        <dbReference type="EMBL" id="OQR78270.1"/>
    </source>
</evidence>
<dbReference type="EMBL" id="MNPL01002438">
    <property type="protein sequence ID" value="OQR78270.1"/>
    <property type="molecule type" value="Genomic_DNA"/>
</dbReference>
<keyword evidence="3" id="KW-0808">Transferase</keyword>
<dbReference type="Gene3D" id="3.30.200.20">
    <property type="entry name" value="Phosphorylase Kinase, domain 1"/>
    <property type="match status" value="1"/>
</dbReference>
<dbReference type="GO" id="GO:0004674">
    <property type="term" value="F:protein serine/threonine kinase activity"/>
    <property type="evidence" value="ECO:0007669"/>
    <property type="project" value="UniProtKB-KW"/>
</dbReference>
<dbReference type="InterPro" id="IPR050591">
    <property type="entry name" value="GSK-3"/>
</dbReference>
<feature type="domain" description="Protein kinase" evidence="7">
    <location>
        <begin position="42"/>
        <end position="323"/>
    </location>
</feature>
<evidence type="ECO:0000256" key="3">
    <source>
        <dbReference type="ARBA" id="ARBA00022679"/>
    </source>
</evidence>
<dbReference type="GO" id="GO:0005634">
    <property type="term" value="C:nucleus"/>
    <property type="evidence" value="ECO:0007669"/>
    <property type="project" value="TreeGrafter"/>
</dbReference>
<dbReference type="PANTHER" id="PTHR24057:SF0">
    <property type="entry name" value="PROTEIN KINASE SHAGGY-RELATED"/>
    <property type="match status" value="1"/>
</dbReference>
<keyword evidence="9" id="KW-1185">Reference proteome</keyword>
<dbReference type="PANTHER" id="PTHR24057">
    <property type="entry name" value="GLYCOGEN SYNTHASE KINASE-3 ALPHA"/>
    <property type="match status" value="1"/>
</dbReference>
<dbReference type="InterPro" id="IPR008271">
    <property type="entry name" value="Ser/Thr_kinase_AS"/>
</dbReference>
<proteinExistence type="inferred from homology"/>
<dbReference type="Gene3D" id="1.10.510.10">
    <property type="entry name" value="Transferase(Phosphotransferase) domain 1"/>
    <property type="match status" value="1"/>
</dbReference>
<evidence type="ECO:0000259" key="7">
    <source>
        <dbReference type="PROSITE" id="PS50011"/>
    </source>
</evidence>
<dbReference type="InterPro" id="IPR000719">
    <property type="entry name" value="Prot_kinase_dom"/>
</dbReference>
<dbReference type="GO" id="GO:0005524">
    <property type="term" value="F:ATP binding"/>
    <property type="evidence" value="ECO:0007669"/>
    <property type="project" value="UniProtKB-KW"/>
</dbReference>
<dbReference type="InterPro" id="IPR011009">
    <property type="entry name" value="Kinase-like_dom_sf"/>
</dbReference>
<dbReference type="GO" id="GO:0007165">
    <property type="term" value="P:signal transduction"/>
    <property type="evidence" value="ECO:0007669"/>
    <property type="project" value="TreeGrafter"/>
</dbReference>
<evidence type="ECO:0000256" key="5">
    <source>
        <dbReference type="ARBA" id="ARBA00022777"/>
    </source>
</evidence>
<organism evidence="8 9">
    <name type="scientific">Tropilaelaps mercedesae</name>
    <dbReference type="NCBI Taxonomy" id="418985"/>
    <lineage>
        <taxon>Eukaryota</taxon>
        <taxon>Metazoa</taxon>
        <taxon>Ecdysozoa</taxon>
        <taxon>Arthropoda</taxon>
        <taxon>Chelicerata</taxon>
        <taxon>Arachnida</taxon>
        <taxon>Acari</taxon>
        <taxon>Parasitiformes</taxon>
        <taxon>Mesostigmata</taxon>
        <taxon>Gamasina</taxon>
        <taxon>Dermanyssoidea</taxon>
        <taxon>Laelapidae</taxon>
        <taxon>Tropilaelaps</taxon>
    </lineage>
</organism>
<dbReference type="PROSITE" id="PS00108">
    <property type="entry name" value="PROTEIN_KINASE_ST"/>
    <property type="match status" value="1"/>
</dbReference>
<protein>
    <submittedName>
        <fullName evidence="8">Glycogen synthase kinase-3 beta-like</fullName>
    </submittedName>
</protein>
<evidence type="ECO:0000256" key="6">
    <source>
        <dbReference type="ARBA" id="ARBA00022840"/>
    </source>
</evidence>
<keyword evidence="5 8" id="KW-0418">Kinase</keyword>
<dbReference type="OrthoDB" id="272141at2759"/>
<keyword evidence="4" id="KW-0547">Nucleotide-binding</keyword>
<dbReference type="PROSITE" id="PS50011">
    <property type="entry name" value="PROTEIN_KINASE_DOM"/>
    <property type="match status" value="1"/>
</dbReference>
<dbReference type="STRING" id="418985.A0A1V9XXS5"/>
<gene>
    <name evidence="8" type="ORF">BIW11_00330</name>
</gene>
<accession>A0A1V9XXS5</accession>
<dbReference type="InParanoid" id="A0A1V9XXS5"/>